<evidence type="ECO:0000313" key="6">
    <source>
        <dbReference type="EMBL" id="AYA98891.1"/>
    </source>
</evidence>
<evidence type="ECO:0000313" key="7">
    <source>
        <dbReference type="Proteomes" id="UP000265562"/>
    </source>
</evidence>
<comment type="cofactor">
    <cofactor evidence="1">
        <name>FAD</name>
        <dbReference type="ChEBI" id="CHEBI:57692"/>
    </cofactor>
</comment>
<dbReference type="GO" id="GO:0008767">
    <property type="term" value="F:UDP-galactopyranose mutase activity"/>
    <property type="evidence" value="ECO:0007669"/>
    <property type="project" value="UniProtKB-EC"/>
</dbReference>
<proteinExistence type="inferred from homology"/>
<dbReference type="Pfam" id="PF03275">
    <property type="entry name" value="GLF"/>
    <property type="match status" value="1"/>
</dbReference>
<keyword evidence="7" id="KW-1185">Reference proteome</keyword>
<dbReference type="GO" id="GO:0050660">
    <property type="term" value="F:flavin adenine dinucleotide binding"/>
    <property type="evidence" value="ECO:0007669"/>
    <property type="project" value="TreeGrafter"/>
</dbReference>
<dbReference type="NCBIfam" id="TIGR00031">
    <property type="entry name" value="UDP-GALP_mutase"/>
    <property type="match status" value="1"/>
</dbReference>
<keyword evidence="5 6" id="KW-0413">Isomerase</keyword>
<evidence type="ECO:0000256" key="4">
    <source>
        <dbReference type="ARBA" id="ARBA00022827"/>
    </source>
</evidence>
<dbReference type="KEGG" id="lua:D4A81_02480"/>
<dbReference type="GO" id="GO:0005829">
    <property type="term" value="C:cytosol"/>
    <property type="evidence" value="ECO:0007669"/>
    <property type="project" value="TreeGrafter"/>
</dbReference>
<gene>
    <name evidence="6" type="primary">glf</name>
    <name evidence="6" type="ORF">D4A81_02480</name>
</gene>
<dbReference type="PROSITE" id="PS51257">
    <property type="entry name" value="PROKAR_LIPOPROTEIN"/>
    <property type="match status" value="1"/>
</dbReference>
<keyword evidence="4" id="KW-0274">FAD</keyword>
<organism evidence="6 7">
    <name type="scientific">Lachnoanaerobaculum umeaense</name>
    <dbReference type="NCBI Taxonomy" id="617123"/>
    <lineage>
        <taxon>Bacteria</taxon>
        <taxon>Bacillati</taxon>
        <taxon>Bacillota</taxon>
        <taxon>Clostridia</taxon>
        <taxon>Lachnospirales</taxon>
        <taxon>Lachnospiraceae</taxon>
        <taxon>Lachnoanaerobaculum</taxon>
    </lineage>
</organism>
<evidence type="ECO:0000256" key="2">
    <source>
        <dbReference type="ARBA" id="ARBA00009321"/>
    </source>
</evidence>
<dbReference type="InterPro" id="IPR015899">
    <property type="entry name" value="UDP-GalPyranose_mutase_C"/>
</dbReference>
<accession>A0A385PXM1</accession>
<dbReference type="AlphaFoldDB" id="A0A385PXM1"/>
<evidence type="ECO:0000256" key="3">
    <source>
        <dbReference type="ARBA" id="ARBA00022630"/>
    </source>
</evidence>
<dbReference type="PANTHER" id="PTHR21197:SF0">
    <property type="entry name" value="UDP-GALACTOPYRANOSE MUTASE"/>
    <property type="match status" value="1"/>
</dbReference>
<dbReference type="SUPFAM" id="SSF54373">
    <property type="entry name" value="FAD-linked reductases, C-terminal domain"/>
    <property type="match status" value="1"/>
</dbReference>
<comment type="similarity">
    <text evidence="2">Belongs to the UDP-galactopyranose/dTDP-fucopyranose mutase family.</text>
</comment>
<reference evidence="6 7" key="1">
    <citation type="submission" date="2018-09" db="EMBL/GenBank/DDBJ databases">
        <title>Genome sequencing of Lachnoanaerobaculum umeaense DSM 23576.</title>
        <authorList>
            <person name="Kook J.-K."/>
            <person name="Park S.-N."/>
            <person name="Lim Y.K."/>
        </authorList>
    </citation>
    <scope>NUCLEOTIDE SEQUENCE [LARGE SCALE GENOMIC DNA]</scope>
    <source>
        <strain evidence="7">DSM 23576 \ CCUG 58757</strain>
    </source>
</reference>
<name>A0A385PXM1_9FIRM</name>
<dbReference type="Pfam" id="PF13450">
    <property type="entry name" value="NAD_binding_8"/>
    <property type="match status" value="1"/>
</dbReference>
<dbReference type="Proteomes" id="UP000265562">
    <property type="component" value="Chromosome"/>
</dbReference>
<keyword evidence="3" id="KW-0285">Flavoprotein</keyword>
<dbReference type="RefSeq" id="WP_111525776.1">
    <property type="nucleotide sequence ID" value="NZ_CP032364.1"/>
</dbReference>
<dbReference type="EMBL" id="CP032364">
    <property type="protein sequence ID" value="AYA98891.1"/>
    <property type="molecule type" value="Genomic_DNA"/>
</dbReference>
<evidence type="ECO:0000256" key="5">
    <source>
        <dbReference type="ARBA" id="ARBA00023235"/>
    </source>
</evidence>
<dbReference type="InterPro" id="IPR004379">
    <property type="entry name" value="UDP-GALP_mutase"/>
</dbReference>
<protein>
    <submittedName>
        <fullName evidence="6">UDP-galactopyranose mutase</fullName>
        <ecNumber evidence="6">5.4.99.9</ecNumber>
    </submittedName>
</protein>
<dbReference type="SUPFAM" id="SSF51971">
    <property type="entry name" value="Nucleotide-binding domain"/>
    <property type="match status" value="1"/>
</dbReference>
<sequence length="381" mass="44219">MDKKYYVVGSGIVGCVLARELADAGAHVIVFERRNHTGGNVYDYKDEHGIQVHLYGPHIFHTKINRVWEYVTKYCEFKDYNLVCGSVMDGKCVPTSFDFESVDVFFPKEADTIKEHIKMVFGDQKSASVLDMLECEDEYVRMFAQYLYDKDYAPYTAKQWGISPDKVDRQIFKRVPVLFSYGSKYFDDPYQAMPVKGYMELIDNLLDHKNIEVKTGVEALEHIKIKDNEIYIDNEKIDGTVIYTGPIDELFECKFGKLPYRSLRFEWKYEDIESFQDMPVVAYPQAEGYTRITEYKKLPVQDVRGTTYAVEYPLPYVQGESNEPYYPVLTDESKVLFEQYADLAKSVKGLICCGRLADFKYYNMDLAINRALEVADEIKKN</sequence>
<evidence type="ECO:0000256" key="1">
    <source>
        <dbReference type="ARBA" id="ARBA00001974"/>
    </source>
</evidence>
<dbReference type="PANTHER" id="PTHR21197">
    <property type="entry name" value="UDP-GALACTOPYRANOSE MUTASE"/>
    <property type="match status" value="1"/>
</dbReference>
<dbReference type="OrthoDB" id="9769600at2"/>
<dbReference type="EC" id="5.4.99.9" evidence="6"/>
<dbReference type="Gene3D" id="3.40.50.720">
    <property type="entry name" value="NAD(P)-binding Rossmann-like Domain"/>
    <property type="match status" value="3"/>
</dbReference>